<name>A0ABR7F7C4_9FIRM</name>
<protein>
    <submittedName>
        <fullName evidence="2">DUF3846 domain-containing protein</fullName>
    </submittedName>
</protein>
<dbReference type="Pfam" id="PF12957">
    <property type="entry name" value="DUF3846"/>
    <property type="match status" value="1"/>
</dbReference>
<reference evidence="2 3" key="1">
    <citation type="submission" date="2020-08" db="EMBL/GenBank/DDBJ databases">
        <title>Genome public.</title>
        <authorList>
            <person name="Liu C."/>
            <person name="Sun Q."/>
        </authorList>
    </citation>
    <scope>NUCLEOTIDE SEQUENCE [LARGE SCALE GENOMIC DNA]</scope>
    <source>
        <strain evidence="2 3">NSJ-34</strain>
    </source>
</reference>
<feature type="domain" description="DUF3846" evidence="1">
    <location>
        <begin position="2"/>
        <end position="89"/>
    </location>
</feature>
<organism evidence="2 3">
    <name type="scientific">Blautia celeris</name>
    <dbReference type="NCBI Taxonomy" id="2763026"/>
    <lineage>
        <taxon>Bacteria</taxon>
        <taxon>Bacillati</taxon>
        <taxon>Bacillota</taxon>
        <taxon>Clostridia</taxon>
        <taxon>Lachnospirales</taxon>
        <taxon>Lachnospiraceae</taxon>
        <taxon>Blautia</taxon>
    </lineage>
</organism>
<proteinExistence type="predicted"/>
<dbReference type="InterPro" id="IPR024559">
    <property type="entry name" value="DUF3846"/>
</dbReference>
<evidence type="ECO:0000313" key="3">
    <source>
        <dbReference type="Proteomes" id="UP000654573"/>
    </source>
</evidence>
<evidence type="ECO:0000259" key="1">
    <source>
        <dbReference type="Pfam" id="PF12957"/>
    </source>
</evidence>
<dbReference type="Proteomes" id="UP000654573">
    <property type="component" value="Unassembled WGS sequence"/>
</dbReference>
<accession>A0ABR7F7C4</accession>
<dbReference type="EMBL" id="JACOOU010000001">
    <property type="protein sequence ID" value="MBC5671113.1"/>
    <property type="molecule type" value="Genomic_DNA"/>
</dbReference>
<sequence length="117" mass="13525">MEMENSLSGMQRAVEGNIEMLLPFEEEVALVCNEEGKLDGLPLNRGIRDREGCLLDIVAGNFFLCRAPRDSSAFESLTEGQIKRYREMFRYPEMFLQMGREIFPIKIKEQETGRDSR</sequence>
<comment type="caution">
    <text evidence="2">The sequence shown here is derived from an EMBL/GenBank/DDBJ whole genome shotgun (WGS) entry which is preliminary data.</text>
</comment>
<keyword evidence="3" id="KW-1185">Reference proteome</keyword>
<evidence type="ECO:0000313" key="2">
    <source>
        <dbReference type="EMBL" id="MBC5671113.1"/>
    </source>
</evidence>
<gene>
    <name evidence="2" type="ORF">H8S76_02555</name>
</gene>